<evidence type="ECO:0000313" key="1">
    <source>
        <dbReference type="EMBL" id="KRY25516.1"/>
    </source>
</evidence>
<reference evidence="1 2" key="1">
    <citation type="submission" date="2015-01" db="EMBL/GenBank/DDBJ databases">
        <title>Evolution of Trichinella species and genotypes.</title>
        <authorList>
            <person name="Korhonen P.K."/>
            <person name="Edoardo P."/>
            <person name="Giuseppe L.R."/>
            <person name="Gasser R.B."/>
        </authorList>
    </citation>
    <scope>NUCLEOTIDE SEQUENCE [LARGE SCALE GENOMIC DNA]</scope>
    <source>
        <strain evidence="1">ISS120</strain>
    </source>
</reference>
<sequence>MPNLERNDVNMTHHVAQSKRNTIKTQLMTQNESDVAQMALQPST</sequence>
<comment type="caution">
    <text evidence="1">The sequence shown here is derived from an EMBL/GenBank/DDBJ whole genome shotgun (WGS) entry which is preliminary data.</text>
</comment>
<accession>A0A0V1AMG6</accession>
<organism evidence="1 2">
    <name type="scientific">Trichinella britovi</name>
    <name type="common">Parasitic roundworm</name>
    <dbReference type="NCBI Taxonomy" id="45882"/>
    <lineage>
        <taxon>Eukaryota</taxon>
        <taxon>Metazoa</taxon>
        <taxon>Ecdysozoa</taxon>
        <taxon>Nematoda</taxon>
        <taxon>Enoplea</taxon>
        <taxon>Dorylaimia</taxon>
        <taxon>Trichinellida</taxon>
        <taxon>Trichinellidae</taxon>
        <taxon>Trichinella</taxon>
    </lineage>
</organism>
<evidence type="ECO:0000313" key="2">
    <source>
        <dbReference type="Proteomes" id="UP000054653"/>
    </source>
</evidence>
<dbReference type="Proteomes" id="UP000054653">
    <property type="component" value="Unassembled WGS sequence"/>
</dbReference>
<gene>
    <name evidence="1" type="ORF">T03_10891</name>
</gene>
<proteinExistence type="predicted"/>
<protein>
    <submittedName>
        <fullName evidence="1">Uncharacterized protein</fullName>
    </submittedName>
</protein>
<dbReference type="EMBL" id="JYDI01002278">
    <property type="protein sequence ID" value="KRY25516.1"/>
    <property type="molecule type" value="Genomic_DNA"/>
</dbReference>
<name>A0A0V1AMG6_TRIBR</name>
<keyword evidence="2" id="KW-1185">Reference proteome</keyword>
<dbReference type="AlphaFoldDB" id="A0A0V1AMG6"/>